<dbReference type="CDD" id="cd06261">
    <property type="entry name" value="TM_PBP2"/>
    <property type="match status" value="1"/>
</dbReference>
<evidence type="ECO:0000259" key="8">
    <source>
        <dbReference type="PROSITE" id="PS50928"/>
    </source>
</evidence>
<feature type="domain" description="ABC transmembrane type-1" evidence="8">
    <location>
        <begin position="72"/>
        <end position="263"/>
    </location>
</feature>
<dbReference type="InterPro" id="IPR000515">
    <property type="entry name" value="MetI-like"/>
</dbReference>
<dbReference type="PANTHER" id="PTHR43744">
    <property type="entry name" value="ABC TRANSPORTER PERMEASE PROTEIN MG189-RELATED-RELATED"/>
    <property type="match status" value="1"/>
</dbReference>
<dbReference type="Pfam" id="PF00528">
    <property type="entry name" value="BPD_transp_1"/>
    <property type="match status" value="1"/>
</dbReference>
<feature type="transmembrane region" description="Helical" evidence="7">
    <location>
        <begin position="242"/>
        <end position="263"/>
    </location>
</feature>
<dbReference type="PANTHER" id="PTHR43744:SF8">
    <property type="entry name" value="SN-GLYCEROL-3-PHOSPHATE TRANSPORT SYSTEM PERMEASE PROTEIN UGPE"/>
    <property type="match status" value="1"/>
</dbReference>
<protein>
    <recommendedName>
        <fullName evidence="8">ABC transmembrane type-1 domain-containing protein</fullName>
    </recommendedName>
</protein>
<proteinExistence type="predicted"/>
<dbReference type="InterPro" id="IPR035906">
    <property type="entry name" value="MetI-like_sf"/>
</dbReference>
<dbReference type="Gene3D" id="1.10.3720.10">
    <property type="entry name" value="MetI-like"/>
    <property type="match status" value="1"/>
</dbReference>
<dbReference type="PROSITE" id="PS50928">
    <property type="entry name" value="ABC_TM1"/>
    <property type="match status" value="1"/>
</dbReference>
<keyword evidence="3" id="KW-1003">Cell membrane</keyword>
<gene>
    <name evidence="9" type="ORF">METZ01_LOCUS88750</name>
</gene>
<comment type="subcellular location">
    <subcellularLocation>
        <location evidence="1">Cell membrane</location>
        <topology evidence="1">Multi-pass membrane protein</topology>
    </subcellularLocation>
</comment>
<dbReference type="AlphaFoldDB" id="A0A381V682"/>
<keyword evidence="4 7" id="KW-0812">Transmembrane</keyword>
<reference evidence="9" key="1">
    <citation type="submission" date="2018-05" db="EMBL/GenBank/DDBJ databases">
        <authorList>
            <person name="Lanie J.A."/>
            <person name="Ng W.-L."/>
            <person name="Kazmierczak K.M."/>
            <person name="Andrzejewski T.M."/>
            <person name="Davidsen T.M."/>
            <person name="Wayne K.J."/>
            <person name="Tettelin H."/>
            <person name="Glass J.I."/>
            <person name="Rusch D."/>
            <person name="Podicherti R."/>
            <person name="Tsui H.-C.T."/>
            <person name="Winkler M.E."/>
        </authorList>
    </citation>
    <scope>NUCLEOTIDE SEQUENCE</scope>
</reference>
<evidence type="ECO:0000256" key="3">
    <source>
        <dbReference type="ARBA" id="ARBA00022475"/>
    </source>
</evidence>
<name>A0A381V682_9ZZZZ</name>
<dbReference type="GO" id="GO:0005886">
    <property type="term" value="C:plasma membrane"/>
    <property type="evidence" value="ECO:0007669"/>
    <property type="project" value="UniProtKB-SubCell"/>
</dbReference>
<keyword evidence="2" id="KW-0813">Transport</keyword>
<feature type="transmembrane region" description="Helical" evidence="7">
    <location>
        <begin position="12"/>
        <end position="34"/>
    </location>
</feature>
<keyword evidence="5 7" id="KW-1133">Transmembrane helix</keyword>
<dbReference type="GO" id="GO:0055085">
    <property type="term" value="P:transmembrane transport"/>
    <property type="evidence" value="ECO:0007669"/>
    <property type="project" value="InterPro"/>
</dbReference>
<feature type="transmembrane region" description="Helical" evidence="7">
    <location>
        <begin position="107"/>
        <end position="130"/>
    </location>
</feature>
<evidence type="ECO:0000256" key="5">
    <source>
        <dbReference type="ARBA" id="ARBA00022989"/>
    </source>
</evidence>
<evidence type="ECO:0000256" key="2">
    <source>
        <dbReference type="ARBA" id="ARBA00022448"/>
    </source>
</evidence>
<sequence>MGNELFNKIYYYFKWIIIILFVIYAVFPFLWLVLTSLKTNAELLDNPFSLPNKFQFKNYKEAVTAAGLGQLILNSLIISSIATFINIIFSSMFAYSISRHNFFGSNFLFLMVVSGILVPLNALIIPYFAIINYLNLYDTRTGLILVYCAVGLPVSIYILTEFFKSIPKEIEEAAVVDGCNFLQRYLKIMLPLSLPGLMTAGTFQFILCWNEFIYAMLLTSSKNIRTIQFGISYFTNEFFSDYVSMFAAIVISILPSITVFILFQEKVISGLTAGAVKG</sequence>
<feature type="transmembrane region" description="Helical" evidence="7">
    <location>
        <begin position="71"/>
        <end position="95"/>
    </location>
</feature>
<evidence type="ECO:0000256" key="6">
    <source>
        <dbReference type="ARBA" id="ARBA00023136"/>
    </source>
</evidence>
<accession>A0A381V682</accession>
<evidence type="ECO:0000256" key="7">
    <source>
        <dbReference type="SAM" id="Phobius"/>
    </source>
</evidence>
<dbReference type="SUPFAM" id="SSF161098">
    <property type="entry name" value="MetI-like"/>
    <property type="match status" value="1"/>
</dbReference>
<dbReference type="EMBL" id="UINC01007970">
    <property type="protein sequence ID" value="SVA35896.1"/>
    <property type="molecule type" value="Genomic_DNA"/>
</dbReference>
<evidence type="ECO:0000313" key="9">
    <source>
        <dbReference type="EMBL" id="SVA35896.1"/>
    </source>
</evidence>
<keyword evidence="6 7" id="KW-0472">Membrane</keyword>
<feature type="transmembrane region" description="Helical" evidence="7">
    <location>
        <begin position="192"/>
        <end position="217"/>
    </location>
</feature>
<feature type="transmembrane region" description="Helical" evidence="7">
    <location>
        <begin position="142"/>
        <end position="160"/>
    </location>
</feature>
<evidence type="ECO:0000256" key="1">
    <source>
        <dbReference type="ARBA" id="ARBA00004651"/>
    </source>
</evidence>
<organism evidence="9">
    <name type="scientific">marine metagenome</name>
    <dbReference type="NCBI Taxonomy" id="408172"/>
    <lineage>
        <taxon>unclassified sequences</taxon>
        <taxon>metagenomes</taxon>
        <taxon>ecological metagenomes</taxon>
    </lineage>
</organism>
<evidence type="ECO:0000256" key="4">
    <source>
        <dbReference type="ARBA" id="ARBA00022692"/>
    </source>
</evidence>